<evidence type="ECO:0008006" key="4">
    <source>
        <dbReference type="Google" id="ProtNLM"/>
    </source>
</evidence>
<protein>
    <recommendedName>
        <fullName evidence="4">DUF4185 domain-containing protein</fullName>
    </recommendedName>
</protein>
<evidence type="ECO:0000313" key="2">
    <source>
        <dbReference type="EMBL" id="GAA4307071.1"/>
    </source>
</evidence>
<dbReference type="RefSeq" id="WP_344977426.1">
    <property type="nucleotide sequence ID" value="NZ_BAABFN010000002.1"/>
</dbReference>
<accession>A0ABP8FMC6</accession>
<organism evidence="2 3">
    <name type="scientific">Compostibacter hankyongensis</name>
    <dbReference type="NCBI Taxonomy" id="1007089"/>
    <lineage>
        <taxon>Bacteria</taxon>
        <taxon>Pseudomonadati</taxon>
        <taxon>Bacteroidota</taxon>
        <taxon>Chitinophagia</taxon>
        <taxon>Chitinophagales</taxon>
        <taxon>Chitinophagaceae</taxon>
        <taxon>Compostibacter</taxon>
    </lineage>
</organism>
<dbReference type="EMBL" id="BAABFN010000002">
    <property type="protein sequence ID" value="GAA4307071.1"/>
    <property type="molecule type" value="Genomic_DNA"/>
</dbReference>
<sequence length="371" mass="41754">MGKYRVKVVIPAIFLFWTTAGSAQQYTVYKDSSVIRFFRRTHGWIASDGALSVPLADGRTLWLMGDSHINDYDSATGTIPALFQVRNCALLQPAGDWQWEHTQTLIGHGPGIKSLFKERPDDHYFIWPVAGFQQGDTVYVYLANLKKTGKGAWDWGPAGRDLWGKMKFPEMDSVCAYTPLPDLGGIAFGMGFVKDKQSGYCYAYGSKLDAVGNSRVYAARFPMDNPNAPWTFWDGKSWSDSVDKIRPITQARTGVFMTHIRDKYVLISAELSVACDQGRRIFAATSDSPTGPFSTLKPIYAIDDTLQGHYPFFYTVIPHPEFINDKDELLITYCINGYQPCVETFKNGRGNPDYYRPKAIRVPLELIDPEL</sequence>
<feature type="chain" id="PRO_5046767734" description="DUF4185 domain-containing protein" evidence="1">
    <location>
        <begin position="24"/>
        <end position="371"/>
    </location>
</feature>
<dbReference type="Gene3D" id="2.115.10.20">
    <property type="entry name" value="Glycosyl hydrolase domain, family 43"/>
    <property type="match status" value="1"/>
</dbReference>
<keyword evidence="1" id="KW-0732">Signal</keyword>
<evidence type="ECO:0000256" key="1">
    <source>
        <dbReference type="SAM" id="SignalP"/>
    </source>
</evidence>
<evidence type="ECO:0000313" key="3">
    <source>
        <dbReference type="Proteomes" id="UP001501207"/>
    </source>
</evidence>
<proteinExistence type="predicted"/>
<reference evidence="3" key="1">
    <citation type="journal article" date="2019" name="Int. J. Syst. Evol. Microbiol.">
        <title>The Global Catalogue of Microorganisms (GCM) 10K type strain sequencing project: providing services to taxonomists for standard genome sequencing and annotation.</title>
        <authorList>
            <consortium name="The Broad Institute Genomics Platform"/>
            <consortium name="The Broad Institute Genome Sequencing Center for Infectious Disease"/>
            <person name="Wu L."/>
            <person name="Ma J."/>
        </authorList>
    </citation>
    <scope>NUCLEOTIDE SEQUENCE [LARGE SCALE GENOMIC DNA]</scope>
    <source>
        <strain evidence="3">JCM 17664</strain>
    </source>
</reference>
<name>A0ABP8FMC6_9BACT</name>
<dbReference type="Proteomes" id="UP001501207">
    <property type="component" value="Unassembled WGS sequence"/>
</dbReference>
<dbReference type="SUPFAM" id="SSF75005">
    <property type="entry name" value="Arabinanase/levansucrase/invertase"/>
    <property type="match status" value="1"/>
</dbReference>
<keyword evidence="3" id="KW-1185">Reference proteome</keyword>
<comment type="caution">
    <text evidence="2">The sequence shown here is derived from an EMBL/GenBank/DDBJ whole genome shotgun (WGS) entry which is preliminary data.</text>
</comment>
<dbReference type="InterPro" id="IPR023296">
    <property type="entry name" value="Glyco_hydro_beta-prop_sf"/>
</dbReference>
<gene>
    <name evidence="2" type="ORF">GCM10023143_13360</name>
</gene>
<feature type="signal peptide" evidence="1">
    <location>
        <begin position="1"/>
        <end position="23"/>
    </location>
</feature>